<protein>
    <submittedName>
        <fullName evidence="1">HIT domain-containing protein</fullName>
    </submittedName>
</protein>
<evidence type="ECO:0000313" key="2">
    <source>
        <dbReference type="Proteomes" id="UP000616151"/>
    </source>
</evidence>
<accession>A0ACC5QXG8</accession>
<keyword evidence="2" id="KW-1185">Reference proteome</keyword>
<sequence length="157" mass="17279">MSEGCIICRKEAGDGHLHRLEVWRDDLWRLTVSLDAEVPGFAYLEPLRHIPTIADLDGPEAASFGAVMAKASQALKEATEAGIVYVYIFGDGVPHLHVHLAPHKDGDALNSQMIRGEIVSEKMPDGFERFYSPEFPALPETDQRRVADAVRGRLAAS</sequence>
<reference evidence="1" key="1">
    <citation type="submission" date="2021-01" db="EMBL/GenBank/DDBJ databases">
        <authorList>
            <person name="Sun Q."/>
        </authorList>
    </citation>
    <scope>NUCLEOTIDE SEQUENCE</scope>
    <source>
        <strain evidence="1">YIM B02566</strain>
    </source>
</reference>
<comment type="caution">
    <text evidence="1">The sequence shown here is derived from an EMBL/GenBank/DDBJ whole genome shotgun (WGS) entry which is preliminary data.</text>
</comment>
<proteinExistence type="predicted"/>
<name>A0ACC5QXG8_9HYPH</name>
<organism evidence="1 2">
    <name type="scientific">Taklimakanibacter albus</name>
    <dbReference type="NCBI Taxonomy" id="2800327"/>
    <lineage>
        <taxon>Bacteria</taxon>
        <taxon>Pseudomonadati</taxon>
        <taxon>Pseudomonadota</taxon>
        <taxon>Alphaproteobacteria</taxon>
        <taxon>Hyphomicrobiales</taxon>
        <taxon>Aestuariivirgaceae</taxon>
        <taxon>Taklimakanibacter</taxon>
    </lineage>
</organism>
<evidence type="ECO:0000313" key="1">
    <source>
        <dbReference type="EMBL" id="MBK1865092.1"/>
    </source>
</evidence>
<gene>
    <name evidence="1" type="ORF">JHL16_01910</name>
</gene>
<dbReference type="Proteomes" id="UP000616151">
    <property type="component" value="Unassembled WGS sequence"/>
</dbReference>
<dbReference type="EMBL" id="JAENHL010000004">
    <property type="protein sequence ID" value="MBK1865092.1"/>
    <property type="molecule type" value="Genomic_DNA"/>
</dbReference>